<keyword evidence="4" id="KW-1185">Reference proteome</keyword>
<organism evidence="3 4">
    <name type="scientific">Effrenium voratum</name>
    <dbReference type="NCBI Taxonomy" id="2562239"/>
    <lineage>
        <taxon>Eukaryota</taxon>
        <taxon>Sar</taxon>
        <taxon>Alveolata</taxon>
        <taxon>Dinophyceae</taxon>
        <taxon>Suessiales</taxon>
        <taxon>Symbiodiniaceae</taxon>
        <taxon>Effrenium</taxon>
    </lineage>
</organism>
<accession>A0AA36J3C4</accession>
<evidence type="ECO:0000313" key="3">
    <source>
        <dbReference type="EMBL" id="CAJ1397783.1"/>
    </source>
</evidence>
<keyword evidence="2" id="KW-0732">Signal</keyword>
<gene>
    <name evidence="3" type="ORF">EVOR1521_LOCUS21729</name>
</gene>
<feature type="compositionally biased region" description="Basic and acidic residues" evidence="1">
    <location>
        <begin position="353"/>
        <end position="366"/>
    </location>
</feature>
<evidence type="ECO:0000313" key="4">
    <source>
        <dbReference type="Proteomes" id="UP001178507"/>
    </source>
</evidence>
<comment type="caution">
    <text evidence="3">The sequence shown here is derived from an EMBL/GenBank/DDBJ whole genome shotgun (WGS) entry which is preliminary data.</text>
</comment>
<dbReference type="AlphaFoldDB" id="A0AA36J3C4"/>
<feature type="region of interest" description="Disordered" evidence="1">
    <location>
        <begin position="414"/>
        <end position="440"/>
    </location>
</feature>
<sequence length="497" mass="53920">MAAVAATWAVAVVWTARCPGAVGAVEGLRGPAAAKAGRLNVRTGACGRKWRGCVCRGVKQPCFGFHGDKRPSCCAKCKLEGMVDIRHPRCNCGRAIPCFGMPQDARPSCCAKCKLEGMVDIRSAKCNCGRVIPCFGMPDDTRASHCAECKLEGMVDIRNRRCNCGKAQPAFGMPEDARPSCCAKCKLEGMVDIRSPKCNCGRAFPSSGMPEDARASCCAKCRLEDMVDIKHPRCYCGRARPHFGMPNDARPCCCAKCKLEGMVDIRNPKCSVCGKNACYPDAAGKPRRLCAGHSAEVGAHVLSAPSWSRAAGEFLDLLEEEQGFKFPFRQRFDEAAGAWSGEEFAGLVPNRALRPDAHDPQRREASRASQLHLRGRQDVPGAPSRDFRAPGPLPGAKSARLLRLGARVHRVAEAGSHRRGAAHLSDPAPTHQAQLEGEENRQEECEDRCWGKASCKLMQAGRLSRDLEGCKRKFPEALQDRHAESGACVLETRRSSS</sequence>
<evidence type="ECO:0000256" key="1">
    <source>
        <dbReference type="SAM" id="MobiDB-lite"/>
    </source>
</evidence>
<dbReference type="Pfam" id="PF19114">
    <property type="entry name" value="EsV_1_7_cys"/>
    <property type="match status" value="6"/>
</dbReference>
<reference evidence="3" key="1">
    <citation type="submission" date="2023-08" db="EMBL/GenBank/DDBJ databases">
        <authorList>
            <person name="Chen Y."/>
            <person name="Shah S."/>
            <person name="Dougan E. K."/>
            <person name="Thang M."/>
            <person name="Chan C."/>
        </authorList>
    </citation>
    <scope>NUCLEOTIDE SEQUENCE</scope>
</reference>
<dbReference type="SMART" id="SM01425">
    <property type="entry name" value="EsV_1_7"/>
    <property type="match status" value="6"/>
</dbReference>
<feature type="signal peptide" evidence="2">
    <location>
        <begin position="1"/>
        <end position="24"/>
    </location>
</feature>
<proteinExistence type="predicted"/>
<dbReference type="EMBL" id="CAUJNA010003279">
    <property type="protein sequence ID" value="CAJ1397783.1"/>
    <property type="molecule type" value="Genomic_DNA"/>
</dbReference>
<dbReference type="Proteomes" id="UP001178507">
    <property type="component" value="Unassembled WGS sequence"/>
</dbReference>
<evidence type="ECO:0000256" key="2">
    <source>
        <dbReference type="SAM" id="SignalP"/>
    </source>
</evidence>
<dbReference type="InterPro" id="IPR043822">
    <property type="entry name" value="EsV_1_7_cys"/>
</dbReference>
<feature type="region of interest" description="Disordered" evidence="1">
    <location>
        <begin position="352"/>
        <end position="396"/>
    </location>
</feature>
<protein>
    <submittedName>
        <fullName evidence="3">Uncharacterized protein</fullName>
    </submittedName>
</protein>
<feature type="chain" id="PRO_5041470003" evidence="2">
    <location>
        <begin position="25"/>
        <end position="497"/>
    </location>
</feature>
<name>A0AA36J3C4_9DINO</name>